<evidence type="ECO:0000256" key="1">
    <source>
        <dbReference type="SAM" id="MobiDB-lite"/>
    </source>
</evidence>
<comment type="caution">
    <text evidence="3">The sequence shown here is derived from an EMBL/GenBank/DDBJ whole genome shotgun (WGS) entry which is preliminary data.</text>
</comment>
<reference evidence="3" key="1">
    <citation type="submission" date="2021-10" db="EMBL/GenBank/DDBJ databases">
        <authorList>
            <person name="Piombo E."/>
        </authorList>
    </citation>
    <scope>NUCLEOTIDE SEQUENCE</scope>
</reference>
<feature type="signal peptide" evidence="2">
    <location>
        <begin position="1"/>
        <end position="15"/>
    </location>
</feature>
<dbReference type="Proteomes" id="UP000775872">
    <property type="component" value="Unassembled WGS sequence"/>
</dbReference>
<keyword evidence="4" id="KW-1185">Reference proteome</keyword>
<evidence type="ECO:0000256" key="2">
    <source>
        <dbReference type="SAM" id="SignalP"/>
    </source>
</evidence>
<organism evidence="3 4">
    <name type="scientific">Clonostachys solani</name>
    <dbReference type="NCBI Taxonomy" id="160281"/>
    <lineage>
        <taxon>Eukaryota</taxon>
        <taxon>Fungi</taxon>
        <taxon>Dikarya</taxon>
        <taxon>Ascomycota</taxon>
        <taxon>Pezizomycotina</taxon>
        <taxon>Sordariomycetes</taxon>
        <taxon>Hypocreomycetidae</taxon>
        <taxon>Hypocreales</taxon>
        <taxon>Bionectriaceae</taxon>
        <taxon>Clonostachys</taxon>
    </lineage>
</organism>
<gene>
    <name evidence="3" type="ORF">CSOL1703_00009306</name>
</gene>
<evidence type="ECO:0000313" key="3">
    <source>
        <dbReference type="EMBL" id="CAH0043369.1"/>
    </source>
</evidence>
<proteinExistence type="predicted"/>
<accession>A0A9N9W4U5</accession>
<dbReference type="EMBL" id="CABFOC020000003">
    <property type="protein sequence ID" value="CAH0043369.1"/>
    <property type="molecule type" value="Genomic_DNA"/>
</dbReference>
<feature type="chain" id="PRO_5040165491" evidence="2">
    <location>
        <begin position="16"/>
        <end position="333"/>
    </location>
</feature>
<dbReference type="OrthoDB" id="5358886at2759"/>
<protein>
    <submittedName>
        <fullName evidence="3">Uncharacterized protein</fullName>
    </submittedName>
</protein>
<dbReference type="AlphaFoldDB" id="A0A9N9W4U5"/>
<feature type="region of interest" description="Disordered" evidence="1">
    <location>
        <begin position="189"/>
        <end position="225"/>
    </location>
</feature>
<feature type="compositionally biased region" description="Basic and acidic residues" evidence="1">
    <location>
        <begin position="200"/>
        <end position="212"/>
    </location>
</feature>
<keyword evidence="2" id="KW-0732">Signal</keyword>
<evidence type="ECO:0000313" key="4">
    <source>
        <dbReference type="Proteomes" id="UP000775872"/>
    </source>
</evidence>
<name>A0A9N9W4U5_9HYPO</name>
<sequence>MRSLLLALLATPILGSPVVETLSVEVKEKPRQVNGTVEYSTMCKSCPYDLCPNVNIPWGGDIVTLTCWAEGDTVGDTKLWLKTNENCYISEYDLVEYQGDFRTDLKTCGKVPLKITKQPAKVRYLSECKWGYDTSAESMKFYGRDLDVTLTCWTEGGEVLNNPYWYKTTDNCHVSGSGLWAAPNREKLDNCGPEPGPRINETKRSIDDDGARPVELPSREDDEEEVEIVDDEQPSLLRRWLQPEQIGEEYAPCYKCPTATTSSACPRQKRYEYNNTVVSQCLTSEDVTYPNGSFSSTYWMLTTDWCYVNGNDFWVPPWDNYRYPRCSNWAGYP</sequence>